<reference evidence="2 3" key="1">
    <citation type="submission" date="2014-04" db="EMBL/GenBank/DDBJ databases">
        <authorList>
            <consortium name="DOE Joint Genome Institute"/>
            <person name="Kuo A."/>
            <person name="Kohler A."/>
            <person name="Costa M.D."/>
            <person name="Nagy L.G."/>
            <person name="Floudas D."/>
            <person name="Copeland A."/>
            <person name="Barry K.W."/>
            <person name="Cichocki N."/>
            <person name="Veneault-Fourrey C."/>
            <person name="LaButti K."/>
            <person name="Lindquist E.A."/>
            <person name="Lipzen A."/>
            <person name="Lundell T."/>
            <person name="Morin E."/>
            <person name="Murat C."/>
            <person name="Sun H."/>
            <person name="Tunlid A."/>
            <person name="Henrissat B."/>
            <person name="Grigoriev I.V."/>
            <person name="Hibbett D.S."/>
            <person name="Martin F."/>
            <person name="Nordberg H.P."/>
            <person name="Cantor M.N."/>
            <person name="Hua S.X."/>
        </authorList>
    </citation>
    <scope>NUCLEOTIDE SEQUENCE [LARGE SCALE GENOMIC DNA]</scope>
    <source>
        <strain evidence="2 3">441</strain>
    </source>
</reference>
<dbReference type="HOGENOM" id="CLU_048776_0_0_1"/>
<keyword evidence="3" id="KW-1185">Reference proteome</keyword>
<feature type="compositionally biased region" description="Low complexity" evidence="1">
    <location>
        <begin position="127"/>
        <end position="145"/>
    </location>
</feature>
<dbReference type="OrthoDB" id="2677035at2759"/>
<accession>A0A0C9YMG4</accession>
<gene>
    <name evidence="2" type="ORF">PISMIDRAFT_19524</name>
</gene>
<evidence type="ECO:0000313" key="3">
    <source>
        <dbReference type="Proteomes" id="UP000054018"/>
    </source>
</evidence>
<organism evidence="2 3">
    <name type="scientific">Pisolithus microcarpus 441</name>
    <dbReference type="NCBI Taxonomy" id="765257"/>
    <lineage>
        <taxon>Eukaryota</taxon>
        <taxon>Fungi</taxon>
        <taxon>Dikarya</taxon>
        <taxon>Basidiomycota</taxon>
        <taxon>Agaricomycotina</taxon>
        <taxon>Agaricomycetes</taxon>
        <taxon>Agaricomycetidae</taxon>
        <taxon>Boletales</taxon>
        <taxon>Sclerodermatineae</taxon>
        <taxon>Pisolithaceae</taxon>
        <taxon>Pisolithus</taxon>
    </lineage>
</organism>
<dbReference type="AlphaFoldDB" id="A0A0C9YMG4"/>
<proteinExistence type="predicted"/>
<reference evidence="3" key="2">
    <citation type="submission" date="2015-01" db="EMBL/GenBank/DDBJ databases">
        <title>Evolutionary Origins and Diversification of the Mycorrhizal Mutualists.</title>
        <authorList>
            <consortium name="DOE Joint Genome Institute"/>
            <consortium name="Mycorrhizal Genomics Consortium"/>
            <person name="Kohler A."/>
            <person name="Kuo A."/>
            <person name="Nagy L.G."/>
            <person name="Floudas D."/>
            <person name="Copeland A."/>
            <person name="Barry K.W."/>
            <person name="Cichocki N."/>
            <person name="Veneault-Fourrey C."/>
            <person name="LaButti K."/>
            <person name="Lindquist E.A."/>
            <person name="Lipzen A."/>
            <person name="Lundell T."/>
            <person name="Morin E."/>
            <person name="Murat C."/>
            <person name="Riley R."/>
            <person name="Ohm R."/>
            <person name="Sun H."/>
            <person name="Tunlid A."/>
            <person name="Henrissat B."/>
            <person name="Grigoriev I.V."/>
            <person name="Hibbett D.S."/>
            <person name="Martin F."/>
        </authorList>
    </citation>
    <scope>NUCLEOTIDE SEQUENCE [LARGE SCALE GENOMIC DNA]</scope>
    <source>
        <strain evidence="3">441</strain>
    </source>
</reference>
<dbReference type="EMBL" id="KN834216">
    <property type="protein sequence ID" value="KIK11447.1"/>
    <property type="molecule type" value="Genomic_DNA"/>
</dbReference>
<sequence>MPPASPLMDAIDCWMGAITTDPEIRQQLFDSHIPVWLVWKPNMVPADLKVLRSVEITFPEGIVTELEVFEVGQTLKWAGGSYLPGDLCHQQTQQSPVIGLEQFAAPPWLDPRAVTPGESFVTTHPDAMPSTSTSSRTTNPATAPSNAQSSGSGIIRTERTKQCGGPYPLVVSKQRTKAMVTPNAKLWQDIDDPAIPPSMYAWHTALQNVVKDLKRVDPNVPKISYFFPHPALFVRGDSSEHRLRYLRNWLASRAGWIVHLATADVSPVTPRTWRAFLNTIPEQISSMYSGNKLREAADLFGLGLVKTSEQSTSP</sequence>
<protein>
    <submittedName>
        <fullName evidence="2">Uncharacterized protein</fullName>
    </submittedName>
</protein>
<evidence type="ECO:0000313" key="2">
    <source>
        <dbReference type="EMBL" id="KIK11447.1"/>
    </source>
</evidence>
<dbReference type="Proteomes" id="UP000054018">
    <property type="component" value="Unassembled WGS sequence"/>
</dbReference>
<evidence type="ECO:0000256" key="1">
    <source>
        <dbReference type="SAM" id="MobiDB-lite"/>
    </source>
</evidence>
<feature type="region of interest" description="Disordered" evidence="1">
    <location>
        <begin position="114"/>
        <end position="159"/>
    </location>
</feature>
<name>A0A0C9YMG4_9AGAM</name>